<keyword evidence="1" id="KW-1133">Transmembrane helix</keyword>
<feature type="transmembrane region" description="Helical" evidence="1">
    <location>
        <begin position="13"/>
        <end position="40"/>
    </location>
</feature>
<dbReference type="RefSeq" id="WP_006097842.1">
    <property type="nucleotide sequence ID" value="NZ_DS989841.1"/>
</dbReference>
<gene>
    <name evidence="2" type="ORF">MC7420_7035</name>
</gene>
<sequence length="48" mass="5504">MQNLEAMKIILEIIVIFLTFPEYAPLLALVVVVGTFYSLFNREDKGDK</sequence>
<dbReference type="STRING" id="118168.MC7420_7035"/>
<dbReference type="EMBL" id="DS989841">
    <property type="protein sequence ID" value="EDX78382.1"/>
    <property type="molecule type" value="Genomic_DNA"/>
</dbReference>
<keyword evidence="1" id="KW-0472">Membrane</keyword>
<evidence type="ECO:0000256" key="1">
    <source>
        <dbReference type="SAM" id="Phobius"/>
    </source>
</evidence>
<organism evidence="2 3">
    <name type="scientific">Coleofasciculus chthonoplastes PCC 7420</name>
    <dbReference type="NCBI Taxonomy" id="118168"/>
    <lineage>
        <taxon>Bacteria</taxon>
        <taxon>Bacillati</taxon>
        <taxon>Cyanobacteriota</taxon>
        <taxon>Cyanophyceae</taxon>
        <taxon>Coleofasciculales</taxon>
        <taxon>Coleofasciculaceae</taxon>
        <taxon>Coleofasciculus</taxon>
    </lineage>
</organism>
<name>B4VGW6_9CYAN</name>
<dbReference type="HOGENOM" id="CLU_3151582_0_0_3"/>
<keyword evidence="3" id="KW-1185">Reference proteome</keyword>
<dbReference type="AlphaFoldDB" id="B4VGW6"/>
<accession>B4VGW6</accession>
<dbReference type="Proteomes" id="UP000003835">
    <property type="component" value="Unassembled WGS sequence"/>
</dbReference>
<evidence type="ECO:0000313" key="2">
    <source>
        <dbReference type="EMBL" id="EDX78382.1"/>
    </source>
</evidence>
<protein>
    <submittedName>
        <fullName evidence="2">Uncharacterized protein</fullName>
    </submittedName>
</protein>
<evidence type="ECO:0000313" key="3">
    <source>
        <dbReference type="Proteomes" id="UP000003835"/>
    </source>
</evidence>
<reference evidence="2 3" key="1">
    <citation type="submission" date="2008-07" db="EMBL/GenBank/DDBJ databases">
        <authorList>
            <person name="Tandeau de Marsac N."/>
            <person name="Ferriera S."/>
            <person name="Johnson J."/>
            <person name="Kravitz S."/>
            <person name="Beeson K."/>
            <person name="Sutton G."/>
            <person name="Rogers Y.-H."/>
            <person name="Friedman R."/>
            <person name="Frazier M."/>
            <person name="Venter J.C."/>
        </authorList>
    </citation>
    <scope>NUCLEOTIDE SEQUENCE [LARGE SCALE GENOMIC DNA]</scope>
    <source>
        <strain evidence="2 3">PCC 7420</strain>
    </source>
</reference>
<keyword evidence="1" id="KW-0812">Transmembrane</keyword>
<proteinExistence type="predicted"/>